<evidence type="ECO:0000313" key="2">
    <source>
        <dbReference type="Proteomes" id="UP000654670"/>
    </source>
</evidence>
<accession>A0A917S3N8</accession>
<sequence length="132" mass="15191">MSEDKTLTIVYTEPKINDENKDSILYYIDGKKLNGQITVNHFKNKKLVFNNGEPIEIVDKVVRVLGYNQDELMDVFVVCDYGTTSQYKLTRQELIDLVNSSDHDTYSGNHVYVIDKGNNLVSGNKYINFMNK</sequence>
<proteinExistence type="predicted"/>
<keyword evidence="2" id="KW-1185">Reference proteome</keyword>
<comment type="caution">
    <text evidence="1">The sequence shown here is derived from an EMBL/GenBank/DDBJ whole genome shotgun (WGS) entry which is preliminary data.</text>
</comment>
<dbReference type="RefSeq" id="WP_188802954.1">
    <property type="nucleotide sequence ID" value="NZ_BMOK01000007.1"/>
</dbReference>
<reference evidence="1" key="2">
    <citation type="submission" date="2020-09" db="EMBL/GenBank/DDBJ databases">
        <authorList>
            <person name="Sun Q."/>
            <person name="Ohkuma M."/>
        </authorList>
    </citation>
    <scope>NUCLEOTIDE SEQUENCE</scope>
    <source>
        <strain evidence="1">JCM 15325</strain>
    </source>
</reference>
<protein>
    <submittedName>
        <fullName evidence="1">Uncharacterized protein</fullName>
    </submittedName>
</protein>
<dbReference type="Proteomes" id="UP000654670">
    <property type="component" value="Unassembled WGS sequence"/>
</dbReference>
<evidence type="ECO:0000313" key="1">
    <source>
        <dbReference type="EMBL" id="GGL55848.1"/>
    </source>
</evidence>
<organism evidence="1 2">
    <name type="scientific">Sporolactobacillus putidus</name>
    <dbReference type="NCBI Taxonomy" id="492735"/>
    <lineage>
        <taxon>Bacteria</taxon>
        <taxon>Bacillati</taxon>
        <taxon>Bacillota</taxon>
        <taxon>Bacilli</taxon>
        <taxon>Bacillales</taxon>
        <taxon>Sporolactobacillaceae</taxon>
        <taxon>Sporolactobacillus</taxon>
    </lineage>
</organism>
<dbReference type="AlphaFoldDB" id="A0A917S3N8"/>
<reference evidence="1" key="1">
    <citation type="journal article" date="2014" name="Int. J. Syst. Evol. Microbiol.">
        <title>Complete genome sequence of Corynebacterium casei LMG S-19264T (=DSM 44701T), isolated from a smear-ripened cheese.</title>
        <authorList>
            <consortium name="US DOE Joint Genome Institute (JGI-PGF)"/>
            <person name="Walter F."/>
            <person name="Albersmeier A."/>
            <person name="Kalinowski J."/>
            <person name="Ruckert C."/>
        </authorList>
    </citation>
    <scope>NUCLEOTIDE SEQUENCE</scope>
    <source>
        <strain evidence="1">JCM 15325</strain>
    </source>
</reference>
<name>A0A917S3N8_9BACL</name>
<dbReference type="EMBL" id="BMOK01000007">
    <property type="protein sequence ID" value="GGL55848.1"/>
    <property type="molecule type" value="Genomic_DNA"/>
</dbReference>
<gene>
    <name evidence="1" type="ORF">GCM10007968_19920</name>
</gene>